<evidence type="ECO:0000256" key="4">
    <source>
        <dbReference type="PROSITE-ProRule" id="PRU00175"/>
    </source>
</evidence>
<evidence type="ECO:0000313" key="7">
    <source>
        <dbReference type="EMBL" id="KAF9481825.1"/>
    </source>
</evidence>
<evidence type="ECO:0000313" key="8">
    <source>
        <dbReference type="Proteomes" id="UP000807469"/>
    </source>
</evidence>
<accession>A0A9P6D373</accession>
<dbReference type="GO" id="GO:0008270">
    <property type="term" value="F:zinc ion binding"/>
    <property type="evidence" value="ECO:0007669"/>
    <property type="project" value="UniProtKB-KW"/>
</dbReference>
<dbReference type="Pfam" id="PF00097">
    <property type="entry name" value="zf-C3HC4"/>
    <property type="match status" value="1"/>
</dbReference>
<evidence type="ECO:0000256" key="2">
    <source>
        <dbReference type="ARBA" id="ARBA00022771"/>
    </source>
</evidence>
<organism evidence="7 8">
    <name type="scientific">Pholiota conissans</name>
    <dbReference type="NCBI Taxonomy" id="109636"/>
    <lineage>
        <taxon>Eukaryota</taxon>
        <taxon>Fungi</taxon>
        <taxon>Dikarya</taxon>
        <taxon>Basidiomycota</taxon>
        <taxon>Agaricomycotina</taxon>
        <taxon>Agaricomycetes</taxon>
        <taxon>Agaricomycetidae</taxon>
        <taxon>Agaricales</taxon>
        <taxon>Agaricineae</taxon>
        <taxon>Strophariaceae</taxon>
        <taxon>Pholiota</taxon>
    </lineage>
</organism>
<evidence type="ECO:0000256" key="5">
    <source>
        <dbReference type="SAM" id="Coils"/>
    </source>
</evidence>
<sequence length="174" mass="19939">MCRTLQQSKRQKRRIAELEAAQAKEELQDLHKNSEEPSDGAEMDPLARMRKLLRIFSDLMITNTISSDMAETCHVCLDTLRLKKCSSLECQHILCNVCLQSIVKADQTVQCPECRRVCSRESTKPIIMTEEDRWDRLLNVAQAWDAFDRRGEMETSEEDDENSITAGSGKFVLI</sequence>
<dbReference type="PROSITE" id="PS50089">
    <property type="entry name" value="ZF_RING_2"/>
    <property type="match status" value="1"/>
</dbReference>
<protein>
    <recommendedName>
        <fullName evidence="6">RING-type domain-containing protein</fullName>
    </recommendedName>
</protein>
<reference evidence="7" key="1">
    <citation type="submission" date="2020-11" db="EMBL/GenBank/DDBJ databases">
        <authorList>
            <consortium name="DOE Joint Genome Institute"/>
            <person name="Ahrendt S."/>
            <person name="Riley R."/>
            <person name="Andreopoulos W."/>
            <person name="Labutti K."/>
            <person name="Pangilinan J."/>
            <person name="Ruiz-Duenas F.J."/>
            <person name="Barrasa J.M."/>
            <person name="Sanchez-Garcia M."/>
            <person name="Camarero S."/>
            <person name="Miyauchi S."/>
            <person name="Serrano A."/>
            <person name="Linde D."/>
            <person name="Babiker R."/>
            <person name="Drula E."/>
            <person name="Ayuso-Fernandez I."/>
            <person name="Pacheco R."/>
            <person name="Padilla G."/>
            <person name="Ferreira P."/>
            <person name="Barriuso J."/>
            <person name="Kellner H."/>
            <person name="Castanera R."/>
            <person name="Alfaro M."/>
            <person name="Ramirez L."/>
            <person name="Pisabarro A.G."/>
            <person name="Kuo A."/>
            <person name="Tritt A."/>
            <person name="Lipzen A."/>
            <person name="He G."/>
            <person name="Yan M."/>
            <person name="Ng V."/>
            <person name="Cullen D."/>
            <person name="Martin F."/>
            <person name="Rosso M.-N."/>
            <person name="Henrissat B."/>
            <person name="Hibbett D."/>
            <person name="Martinez A.T."/>
            <person name="Grigoriev I.V."/>
        </authorList>
    </citation>
    <scope>NUCLEOTIDE SEQUENCE</scope>
    <source>
        <strain evidence="7">CIRM-BRFM 674</strain>
    </source>
</reference>
<keyword evidence="2 4" id="KW-0863">Zinc-finger</keyword>
<keyword evidence="5" id="KW-0175">Coiled coil</keyword>
<dbReference type="SUPFAM" id="SSF57850">
    <property type="entry name" value="RING/U-box"/>
    <property type="match status" value="1"/>
</dbReference>
<dbReference type="Proteomes" id="UP000807469">
    <property type="component" value="Unassembled WGS sequence"/>
</dbReference>
<name>A0A9P6D373_9AGAR</name>
<comment type="caution">
    <text evidence="7">The sequence shown here is derived from an EMBL/GenBank/DDBJ whole genome shotgun (WGS) entry which is preliminary data.</text>
</comment>
<evidence type="ECO:0000259" key="6">
    <source>
        <dbReference type="PROSITE" id="PS50089"/>
    </source>
</evidence>
<keyword evidence="3" id="KW-0862">Zinc</keyword>
<dbReference type="AlphaFoldDB" id="A0A9P6D373"/>
<gene>
    <name evidence="7" type="ORF">BDN70DRAFT_497672</name>
</gene>
<dbReference type="EMBL" id="MU155173">
    <property type="protein sequence ID" value="KAF9481825.1"/>
    <property type="molecule type" value="Genomic_DNA"/>
</dbReference>
<dbReference type="PROSITE" id="PS00518">
    <property type="entry name" value="ZF_RING_1"/>
    <property type="match status" value="1"/>
</dbReference>
<dbReference type="InterPro" id="IPR017907">
    <property type="entry name" value="Znf_RING_CS"/>
</dbReference>
<evidence type="ECO:0000256" key="3">
    <source>
        <dbReference type="ARBA" id="ARBA00022833"/>
    </source>
</evidence>
<feature type="domain" description="RING-type" evidence="6">
    <location>
        <begin position="73"/>
        <end position="115"/>
    </location>
</feature>
<feature type="coiled-coil region" evidence="5">
    <location>
        <begin position="6"/>
        <end position="33"/>
    </location>
</feature>
<proteinExistence type="predicted"/>
<dbReference type="InterPro" id="IPR013083">
    <property type="entry name" value="Znf_RING/FYVE/PHD"/>
</dbReference>
<keyword evidence="1" id="KW-0479">Metal-binding</keyword>
<dbReference type="InterPro" id="IPR018957">
    <property type="entry name" value="Znf_C3HC4_RING-type"/>
</dbReference>
<dbReference type="OrthoDB" id="1923159at2759"/>
<dbReference type="Gene3D" id="3.30.40.10">
    <property type="entry name" value="Zinc/RING finger domain, C3HC4 (zinc finger)"/>
    <property type="match status" value="1"/>
</dbReference>
<dbReference type="SMART" id="SM00184">
    <property type="entry name" value="RING"/>
    <property type="match status" value="1"/>
</dbReference>
<evidence type="ECO:0000256" key="1">
    <source>
        <dbReference type="ARBA" id="ARBA00022723"/>
    </source>
</evidence>
<keyword evidence="8" id="KW-1185">Reference proteome</keyword>
<dbReference type="InterPro" id="IPR001841">
    <property type="entry name" value="Znf_RING"/>
</dbReference>